<dbReference type="STRING" id="419005.HMPREF1860_00509"/>
<gene>
    <name evidence="1" type="ORF">HMPREF1860_00509</name>
</gene>
<evidence type="ECO:0000313" key="1">
    <source>
        <dbReference type="EMBL" id="KXB79908.1"/>
    </source>
</evidence>
<organism evidence="1">
    <name type="scientific">Prevotella amnii</name>
    <dbReference type="NCBI Taxonomy" id="419005"/>
    <lineage>
        <taxon>Bacteria</taxon>
        <taxon>Pseudomonadati</taxon>
        <taxon>Bacteroidota</taxon>
        <taxon>Bacteroidia</taxon>
        <taxon>Bacteroidales</taxon>
        <taxon>Prevotellaceae</taxon>
        <taxon>Prevotella</taxon>
    </lineage>
</organism>
<dbReference type="EMBL" id="LSDL01000022">
    <property type="protein sequence ID" value="KXB79908.1"/>
    <property type="molecule type" value="Genomic_DNA"/>
</dbReference>
<reference evidence="1 2" key="1">
    <citation type="submission" date="2016-01" db="EMBL/GenBank/DDBJ databases">
        <authorList>
            <person name="Oliw E.H."/>
        </authorList>
    </citation>
    <scope>NUCLEOTIDE SEQUENCE [LARGE SCALE GENOMIC DNA]</scope>
    <source>
        <strain evidence="1 2">DNF00307</strain>
    </source>
</reference>
<protein>
    <submittedName>
        <fullName evidence="1">Uncharacterized protein</fullName>
    </submittedName>
</protein>
<name>A0A134BIX4_9BACT</name>
<proteinExistence type="predicted"/>
<comment type="caution">
    <text evidence="1">The sequence shown here is derived from an EMBL/GenBank/DDBJ whole genome shotgun (WGS) entry which is preliminary data.</text>
</comment>
<sequence>MLIFFLLISILITIFAKYTIIFSKYKDTIKMPKTTLNKGFFYFLTQLISVLSQ</sequence>
<accession>A0A134BIX4</accession>
<dbReference type="Proteomes" id="UP000070531">
    <property type="component" value="Unassembled WGS sequence"/>
</dbReference>
<evidence type="ECO:0000313" key="2">
    <source>
        <dbReference type="Proteomes" id="UP000070531"/>
    </source>
</evidence>
<dbReference type="AlphaFoldDB" id="A0A134BIX4"/>